<sequence length="695" mass="73846">MAHIALSDQRPDPGNIRLDRTLRAGHVRVAVRPGPYGPKAGCDSKEARVALLTRINGPRDLDRLGPEQLERLAAEIRTFLVESVARTGGHLGPNLGVVELSIALHRVFDSPRDRVLWDTGHQSYVHKLLTGRQDFARLKQKGGLSGYPSRAESEHDVIENSHASTVLGWADGLAKANEVRGGEHADRAVVAVIGDGALTGGMAWEALNNIAAAQDRPLVIVVNDNERSYAPTIGGLADHLATLRTTDGYERFLARGKELLDRTPVVGKPLYETLHGAKKGLKDFIAPQGMFEDLGLKYVGPIDGHDIAAVESALQRARRFGGPVIVHCLTEKGRGYLPARQDEADQFHQVGVIHPDTGLPVAAGGADWTSVFADEMVRIGRERDDVVGITAAMMRPVGLQKFAEAFPDRVYDVGIAEQHAAVSAAGLATGGLHPVFAVYATFLNRAFDQVLMDVALHRCGVTFVLDRAGVTGSDGASHNGMWDMSILQVVPGLRIAAPRDADQVRAQLREAVAVDDAPTVVRYSKGAVGPAVPAVGRVGGMDVLHEPAGGAEGAERPDVLLVSVGALAPMCLEVAGLLDKQGITTTVVDPRWVKPVDAELPALAAGHRVVVTVEDNIRTGGVGSAVAQALRDAGVDIPLRDFGIPERFLDHASRKEVLADIGLTAPDIARQVTGLVAGLDRRAGEDAEAVEIAGD</sequence>
<feature type="binding site" evidence="10">
    <location>
        <position position="225"/>
    </location>
    <ligand>
        <name>thiamine diphosphate</name>
        <dbReference type="ChEBI" id="CHEBI:58937"/>
    </ligand>
</feature>
<feature type="binding site" evidence="10">
    <location>
        <position position="336"/>
    </location>
    <ligand>
        <name>thiamine diphosphate</name>
        <dbReference type="ChEBI" id="CHEBI:58937"/>
    </ligand>
</feature>
<gene>
    <name evidence="12" type="primary">dxs_1</name>
    <name evidence="10" type="synonym">dxs</name>
    <name evidence="12" type="ORF">GCM10009802_11370</name>
</gene>
<dbReference type="PANTHER" id="PTHR43322">
    <property type="entry name" value="1-D-DEOXYXYLULOSE 5-PHOSPHATE SYNTHASE-RELATED"/>
    <property type="match status" value="1"/>
</dbReference>
<dbReference type="PROSITE" id="PS00802">
    <property type="entry name" value="TRANSKETOLASE_2"/>
    <property type="match status" value="1"/>
</dbReference>
<comment type="subunit">
    <text evidence="3 10">Homodimer.</text>
</comment>
<name>A0ABN2XK67_9ACTN</name>
<dbReference type="CDD" id="cd02007">
    <property type="entry name" value="TPP_DXS"/>
    <property type="match status" value="1"/>
</dbReference>
<dbReference type="Gene3D" id="3.40.50.970">
    <property type="match status" value="2"/>
</dbReference>
<evidence type="ECO:0000256" key="9">
    <source>
        <dbReference type="ARBA" id="ARBA00023229"/>
    </source>
</evidence>
<dbReference type="Proteomes" id="UP001500443">
    <property type="component" value="Unassembled WGS sequence"/>
</dbReference>
<evidence type="ECO:0000256" key="2">
    <source>
        <dbReference type="ARBA" id="ARBA00011081"/>
    </source>
</evidence>
<dbReference type="NCBIfam" id="TIGR00204">
    <property type="entry name" value="dxs"/>
    <property type="match status" value="1"/>
</dbReference>
<dbReference type="InterPro" id="IPR033248">
    <property type="entry name" value="Transketolase_C"/>
</dbReference>
<dbReference type="PANTHER" id="PTHR43322:SF5">
    <property type="entry name" value="1-DEOXY-D-XYLULOSE-5-PHOSPHATE SYNTHASE, CHLOROPLASTIC"/>
    <property type="match status" value="1"/>
</dbReference>
<evidence type="ECO:0000256" key="3">
    <source>
        <dbReference type="ARBA" id="ARBA00011738"/>
    </source>
</evidence>
<accession>A0ABN2XK67</accession>
<evidence type="ECO:0000256" key="10">
    <source>
        <dbReference type="HAMAP-Rule" id="MF_00315"/>
    </source>
</evidence>
<dbReference type="InterPro" id="IPR009014">
    <property type="entry name" value="Transketo_C/PFOR_II"/>
</dbReference>
<evidence type="ECO:0000256" key="1">
    <source>
        <dbReference type="ARBA" id="ARBA00004980"/>
    </source>
</evidence>
<keyword evidence="8 10" id="KW-0786">Thiamine pyrophosphate</keyword>
<keyword evidence="5 10" id="KW-0479">Metal-binding</keyword>
<feature type="binding site" evidence="10">
    <location>
        <begin position="196"/>
        <end position="197"/>
    </location>
    <ligand>
        <name>thiamine diphosphate</name>
        <dbReference type="ChEBI" id="CHEBI:58937"/>
    </ligand>
</feature>
<dbReference type="InterPro" id="IPR005475">
    <property type="entry name" value="Transketolase-like_Pyr-bd"/>
</dbReference>
<comment type="cofactor">
    <cofactor evidence="10">
        <name>thiamine diphosphate</name>
        <dbReference type="ChEBI" id="CHEBI:58937"/>
    </cofactor>
    <text evidence="10">Binds 1 thiamine pyrophosphate per subunit.</text>
</comment>
<dbReference type="Pfam" id="PF02780">
    <property type="entry name" value="Transketolase_C"/>
    <property type="match status" value="1"/>
</dbReference>
<evidence type="ECO:0000256" key="7">
    <source>
        <dbReference type="ARBA" id="ARBA00022977"/>
    </source>
</evidence>
<dbReference type="EMBL" id="BAAAPF010000017">
    <property type="protein sequence ID" value="GAA2112920.1"/>
    <property type="molecule type" value="Genomic_DNA"/>
</dbReference>
<keyword evidence="9 10" id="KW-0414">Isoprene biosynthesis</keyword>
<keyword evidence="6 10" id="KW-0460">Magnesium</keyword>
<dbReference type="InterPro" id="IPR029061">
    <property type="entry name" value="THDP-binding"/>
</dbReference>
<dbReference type="EC" id="2.2.1.7" evidence="10"/>
<dbReference type="NCBIfam" id="NF003933">
    <property type="entry name" value="PRK05444.2-2"/>
    <property type="match status" value="1"/>
</dbReference>
<feature type="domain" description="Transketolase-like pyrimidine-binding" evidence="11">
    <location>
        <begin position="366"/>
        <end position="530"/>
    </location>
</feature>
<keyword evidence="13" id="KW-1185">Reference proteome</keyword>
<comment type="function">
    <text evidence="10">Catalyzes the acyloin condensation reaction between C atoms 2 and 3 of pyruvate and glyceraldehyde 3-phosphate to yield 1-deoxy-D-xylulose-5-phosphate (DXP).</text>
</comment>
<keyword evidence="4 10" id="KW-0808">Transferase</keyword>
<dbReference type="Pfam" id="PF13292">
    <property type="entry name" value="DXP_synthase_N"/>
    <property type="match status" value="1"/>
</dbReference>
<comment type="caution">
    <text evidence="12">The sequence shown here is derived from an EMBL/GenBank/DDBJ whole genome shotgun (WGS) entry which is preliminary data.</text>
</comment>
<comment type="similarity">
    <text evidence="2 10">Belongs to the transketolase family. DXPS subfamily.</text>
</comment>
<dbReference type="InterPro" id="IPR020826">
    <property type="entry name" value="Transketolase_BS"/>
</dbReference>
<evidence type="ECO:0000256" key="5">
    <source>
        <dbReference type="ARBA" id="ARBA00022723"/>
    </source>
</evidence>
<dbReference type="Gene3D" id="3.40.50.920">
    <property type="match status" value="1"/>
</dbReference>
<keyword evidence="7 10" id="KW-0784">Thiamine biosynthesis</keyword>
<dbReference type="Pfam" id="PF02779">
    <property type="entry name" value="Transket_pyr"/>
    <property type="match status" value="1"/>
</dbReference>
<dbReference type="PROSITE" id="PS00801">
    <property type="entry name" value="TRANSKETOLASE_1"/>
    <property type="match status" value="1"/>
</dbReference>
<evidence type="ECO:0000256" key="8">
    <source>
        <dbReference type="ARBA" id="ARBA00023052"/>
    </source>
</evidence>
<protein>
    <recommendedName>
        <fullName evidence="10">1-deoxy-D-xylulose-5-phosphate synthase</fullName>
        <ecNumber evidence="10">2.2.1.7</ecNumber>
    </recommendedName>
    <alternativeName>
        <fullName evidence="10">1-deoxyxylulose-5-phosphate synthase</fullName>
        <shortName evidence="10">DXP synthase</shortName>
        <shortName evidence="10">DXPS</shortName>
    </alternativeName>
</protein>
<evidence type="ECO:0000313" key="12">
    <source>
        <dbReference type="EMBL" id="GAA2112920.1"/>
    </source>
</evidence>
<dbReference type="CDD" id="cd07033">
    <property type="entry name" value="TPP_PYR_DXS_TK_like"/>
    <property type="match status" value="1"/>
</dbReference>
<dbReference type="HAMAP" id="MF_00315">
    <property type="entry name" value="DXP_synth"/>
    <property type="match status" value="1"/>
</dbReference>
<feature type="binding site" evidence="10">
    <location>
        <position position="417"/>
    </location>
    <ligand>
        <name>thiamine diphosphate</name>
        <dbReference type="ChEBI" id="CHEBI:58937"/>
    </ligand>
</feature>
<feature type="binding site" evidence="10">
    <location>
        <position position="121"/>
    </location>
    <ligand>
        <name>thiamine diphosphate</name>
        <dbReference type="ChEBI" id="CHEBI:58937"/>
    </ligand>
</feature>
<proteinExistence type="inferred from homology"/>
<reference evidence="12 13" key="1">
    <citation type="journal article" date="2019" name="Int. J. Syst. Evol. Microbiol.">
        <title>The Global Catalogue of Microorganisms (GCM) 10K type strain sequencing project: providing services to taxonomists for standard genome sequencing and annotation.</title>
        <authorList>
            <consortium name="The Broad Institute Genomics Platform"/>
            <consortium name="The Broad Institute Genome Sequencing Center for Infectious Disease"/>
            <person name="Wu L."/>
            <person name="Ma J."/>
        </authorList>
    </citation>
    <scope>NUCLEOTIDE SEQUENCE [LARGE SCALE GENOMIC DNA]</scope>
    <source>
        <strain evidence="12 13">JCM 15481</strain>
    </source>
</reference>
<evidence type="ECO:0000256" key="4">
    <source>
        <dbReference type="ARBA" id="ARBA00022679"/>
    </source>
</evidence>
<feature type="binding site" evidence="10">
    <location>
        <position position="195"/>
    </location>
    <ligand>
        <name>Mg(2+)</name>
        <dbReference type="ChEBI" id="CHEBI:18420"/>
    </ligand>
</feature>
<comment type="pathway">
    <text evidence="1 10">Metabolic intermediate biosynthesis; 1-deoxy-D-xylulose 5-phosphate biosynthesis; 1-deoxy-D-xylulose 5-phosphate from D-glyceraldehyde 3-phosphate and pyruvate: step 1/1.</text>
</comment>
<dbReference type="SUPFAM" id="SSF52922">
    <property type="entry name" value="TK C-terminal domain-like"/>
    <property type="match status" value="1"/>
</dbReference>
<evidence type="ECO:0000256" key="6">
    <source>
        <dbReference type="ARBA" id="ARBA00022842"/>
    </source>
</evidence>
<comment type="cofactor">
    <cofactor evidence="10">
        <name>Mg(2+)</name>
        <dbReference type="ChEBI" id="CHEBI:18420"/>
    </cofactor>
    <text evidence="10">Binds 1 Mg(2+) ion per subunit.</text>
</comment>
<dbReference type="SMART" id="SM00861">
    <property type="entry name" value="Transket_pyr"/>
    <property type="match status" value="1"/>
</dbReference>
<feature type="binding site" evidence="10">
    <location>
        <begin position="161"/>
        <end position="163"/>
    </location>
    <ligand>
        <name>thiamine diphosphate</name>
        <dbReference type="ChEBI" id="CHEBI:58937"/>
    </ligand>
</feature>
<feature type="binding site" evidence="10">
    <location>
        <position position="225"/>
    </location>
    <ligand>
        <name>Mg(2+)</name>
        <dbReference type="ChEBI" id="CHEBI:18420"/>
    </ligand>
</feature>
<dbReference type="InterPro" id="IPR005477">
    <property type="entry name" value="Dxylulose-5-P_synthase"/>
</dbReference>
<organism evidence="12 13">
    <name type="scientific">Streptomyces synnematoformans</name>
    <dbReference type="NCBI Taxonomy" id="415721"/>
    <lineage>
        <taxon>Bacteria</taxon>
        <taxon>Bacillati</taxon>
        <taxon>Actinomycetota</taxon>
        <taxon>Actinomycetes</taxon>
        <taxon>Kitasatosporales</taxon>
        <taxon>Streptomycetaceae</taxon>
        <taxon>Streptomyces</taxon>
    </lineage>
</organism>
<dbReference type="SUPFAM" id="SSF52518">
    <property type="entry name" value="Thiamin diphosphate-binding fold (THDP-binding)"/>
    <property type="match status" value="2"/>
</dbReference>
<evidence type="ECO:0000313" key="13">
    <source>
        <dbReference type="Proteomes" id="UP001500443"/>
    </source>
</evidence>
<evidence type="ECO:0000259" key="11">
    <source>
        <dbReference type="SMART" id="SM00861"/>
    </source>
</evidence>
<dbReference type="InterPro" id="IPR049557">
    <property type="entry name" value="Transketolase_CS"/>
</dbReference>
<comment type="catalytic activity">
    <reaction evidence="10">
        <text>D-glyceraldehyde 3-phosphate + pyruvate + H(+) = 1-deoxy-D-xylulose 5-phosphate + CO2</text>
        <dbReference type="Rhea" id="RHEA:12605"/>
        <dbReference type="ChEBI" id="CHEBI:15361"/>
        <dbReference type="ChEBI" id="CHEBI:15378"/>
        <dbReference type="ChEBI" id="CHEBI:16526"/>
        <dbReference type="ChEBI" id="CHEBI:57792"/>
        <dbReference type="ChEBI" id="CHEBI:59776"/>
        <dbReference type="EC" id="2.2.1.7"/>
    </reaction>
</comment>